<feature type="signal peptide" evidence="1">
    <location>
        <begin position="1"/>
        <end position="18"/>
    </location>
</feature>
<organism evidence="2 3">
    <name type="scientific">Novosphingobium guangzhouense</name>
    <dbReference type="NCBI Taxonomy" id="1850347"/>
    <lineage>
        <taxon>Bacteria</taxon>
        <taxon>Pseudomonadati</taxon>
        <taxon>Pseudomonadota</taxon>
        <taxon>Alphaproteobacteria</taxon>
        <taxon>Sphingomonadales</taxon>
        <taxon>Sphingomonadaceae</taxon>
        <taxon>Novosphingobium</taxon>
    </lineage>
</organism>
<dbReference type="RefSeq" id="WP_211294950.1">
    <property type="nucleotide sequence ID" value="NZ_LYMM01000003.1"/>
</dbReference>
<dbReference type="EMBL" id="LYMM01000003">
    <property type="protein sequence ID" value="PNU06140.1"/>
    <property type="molecule type" value="Genomic_DNA"/>
</dbReference>
<evidence type="ECO:0000313" key="2">
    <source>
        <dbReference type="EMBL" id="PNU06140.1"/>
    </source>
</evidence>
<evidence type="ECO:0000256" key="1">
    <source>
        <dbReference type="SAM" id="SignalP"/>
    </source>
</evidence>
<gene>
    <name evidence="2" type="ORF">A8V01_12320</name>
</gene>
<comment type="caution">
    <text evidence="2">The sequence shown here is derived from an EMBL/GenBank/DDBJ whole genome shotgun (WGS) entry which is preliminary data.</text>
</comment>
<accession>A0A2K2G526</accession>
<dbReference type="PANTHER" id="PTHR40590">
    <property type="entry name" value="CYTOPLASMIC PROTEIN-RELATED"/>
    <property type="match status" value="1"/>
</dbReference>
<name>A0A2K2G526_9SPHN</name>
<proteinExistence type="predicted"/>
<dbReference type="Pfam" id="PF01963">
    <property type="entry name" value="TraB_PrgY_gumN"/>
    <property type="match status" value="1"/>
</dbReference>
<dbReference type="InterPro" id="IPR002816">
    <property type="entry name" value="TraB/PrgY/GumN_fam"/>
</dbReference>
<dbReference type="PROSITE" id="PS51257">
    <property type="entry name" value="PROKAR_LIPOPROTEIN"/>
    <property type="match status" value="1"/>
</dbReference>
<keyword evidence="3" id="KW-1185">Reference proteome</keyword>
<evidence type="ECO:0008006" key="4">
    <source>
        <dbReference type="Google" id="ProtNLM"/>
    </source>
</evidence>
<protein>
    <recommendedName>
        <fullName evidence="4">Polysaccharide biosynthesis protein GumN</fullName>
    </recommendedName>
</protein>
<keyword evidence="1" id="KW-0732">Signal</keyword>
<dbReference type="AlphaFoldDB" id="A0A2K2G526"/>
<dbReference type="PANTHER" id="PTHR40590:SF1">
    <property type="entry name" value="CYTOPLASMIC PROTEIN"/>
    <property type="match status" value="1"/>
</dbReference>
<feature type="chain" id="PRO_5014337828" description="Polysaccharide biosynthesis protein GumN" evidence="1">
    <location>
        <begin position="19"/>
        <end position="287"/>
    </location>
</feature>
<evidence type="ECO:0000313" key="3">
    <source>
        <dbReference type="Proteomes" id="UP000236327"/>
    </source>
</evidence>
<dbReference type="CDD" id="cd14789">
    <property type="entry name" value="Tiki"/>
    <property type="match status" value="1"/>
</dbReference>
<reference evidence="2 3" key="1">
    <citation type="submission" date="2016-05" db="EMBL/GenBank/DDBJ databases">
        <title>Complete genome sequence of Novosphingobium guangzhouense SA925(T).</title>
        <authorList>
            <person name="Sha S."/>
        </authorList>
    </citation>
    <scope>NUCLEOTIDE SEQUENCE [LARGE SCALE GENOMIC DNA]</scope>
    <source>
        <strain evidence="2 3">SA925</strain>
    </source>
</reference>
<sequence length="287" mass="30249">MIPRIVAALAGLAGLALAACSTAPQEANPALWQVVDTKGNVGWLFGTIHSAEHPLAWRTDKVGAALDKAGTIMVEVGNLANDAEVAATFAELARSRNEPPLSERIPAKNHKALAALLAKSGHEDGDFAAMDTWAAALTIARAGADDADTRNGVDRAVIAAAGNRPVVELEGAARQLGIFDALPEREQRDLLAAVVVEAAQPDHDLSASWRKGDMAAIERETRTGMLADPELREALFTGRNRDWTTKIARSIRSGARPFVAVGAAHMAGEQGLAAMLATQGFTVTRIE</sequence>
<dbReference type="Proteomes" id="UP000236327">
    <property type="component" value="Unassembled WGS sequence"/>
</dbReference>
<dbReference type="InterPro" id="IPR047111">
    <property type="entry name" value="YbaP-like"/>
</dbReference>